<sequence length="244" mass="28896">MEESSLVQTLAIWGAVTGTIGTVTGVIGLVLRYRAHKRDNPRLLCESDFCFEHSSGEVSPKHKITIRSVGRRPVVVDYIRYFVRPRRRWHRVFKWYHWSNKRWIYDQTPKKPINLPEGTKEDILISVPNGFPLGEVQKAEVHDQAGIVWKISWPRQGRLQTLIRSQAIDEKQEENERQQCKVKGYLAGEYFHIYAQWNQEPGKKNSFKGRFFRFQTRQEYDRKWTDLIDNQIPLLIREEVSELQ</sequence>
<gene>
    <name evidence="2" type="ORF">A8U91_04063</name>
</gene>
<evidence type="ECO:0000313" key="3">
    <source>
        <dbReference type="Proteomes" id="UP000092504"/>
    </source>
</evidence>
<proteinExistence type="predicted"/>
<dbReference type="AlphaFoldDB" id="A0A1B8NYC6"/>
<dbReference type="Proteomes" id="UP000092504">
    <property type="component" value="Unassembled WGS sequence"/>
</dbReference>
<keyword evidence="1" id="KW-0472">Membrane</keyword>
<keyword evidence="1" id="KW-0812">Transmembrane</keyword>
<dbReference type="PATRIC" id="fig|2746.7.peg.4185"/>
<dbReference type="EMBL" id="MAJD01000002">
    <property type="protein sequence ID" value="OBX35000.1"/>
    <property type="molecule type" value="Genomic_DNA"/>
</dbReference>
<name>A0A1B8NYC6_HALEL</name>
<organism evidence="2 3">
    <name type="scientific">Halomonas elongata</name>
    <dbReference type="NCBI Taxonomy" id="2746"/>
    <lineage>
        <taxon>Bacteria</taxon>
        <taxon>Pseudomonadati</taxon>
        <taxon>Pseudomonadota</taxon>
        <taxon>Gammaproteobacteria</taxon>
        <taxon>Oceanospirillales</taxon>
        <taxon>Halomonadaceae</taxon>
        <taxon>Halomonas</taxon>
    </lineage>
</organism>
<accession>A0A1B8NYC6</accession>
<protein>
    <submittedName>
        <fullName evidence="2">Uncharacterized protein</fullName>
    </submittedName>
</protein>
<feature type="transmembrane region" description="Helical" evidence="1">
    <location>
        <begin position="12"/>
        <end position="33"/>
    </location>
</feature>
<evidence type="ECO:0000313" key="2">
    <source>
        <dbReference type="EMBL" id="OBX35000.1"/>
    </source>
</evidence>
<keyword evidence="1" id="KW-1133">Transmembrane helix</keyword>
<reference evidence="2 3" key="1">
    <citation type="submission" date="2016-06" db="EMBL/GenBank/DDBJ databases">
        <title>Genome sequence of halotolerant plant growth promoting strain of Halomonas elongata HEK1 isolated from salterns of Rann of Kutch, Gujarat, India.</title>
        <authorList>
            <person name="Gaba S."/>
            <person name="Singh R.N."/>
            <person name="Abrol S."/>
            <person name="Kaushik R."/>
            <person name="Saxena A.K."/>
        </authorList>
    </citation>
    <scope>NUCLEOTIDE SEQUENCE [LARGE SCALE GENOMIC DNA]</scope>
    <source>
        <strain evidence="2 3">HEK1</strain>
    </source>
</reference>
<evidence type="ECO:0000256" key="1">
    <source>
        <dbReference type="SAM" id="Phobius"/>
    </source>
</evidence>
<comment type="caution">
    <text evidence="2">The sequence shown here is derived from an EMBL/GenBank/DDBJ whole genome shotgun (WGS) entry which is preliminary data.</text>
</comment>